<organism evidence="3 4">
    <name type="scientific">Nocardia puris</name>
    <dbReference type="NCBI Taxonomy" id="208602"/>
    <lineage>
        <taxon>Bacteria</taxon>
        <taxon>Bacillati</taxon>
        <taxon>Actinomycetota</taxon>
        <taxon>Actinomycetes</taxon>
        <taxon>Mycobacteriales</taxon>
        <taxon>Nocardiaceae</taxon>
        <taxon>Nocardia</taxon>
    </lineage>
</organism>
<keyword evidence="4" id="KW-1185">Reference proteome</keyword>
<comment type="caution">
    <text evidence="3">The sequence shown here is derived from an EMBL/GenBank/DDBJ whole genome shotgun (WGS) entry which is preliminary data.</text>
</comment>
<evidence type="ECO:0000256" key="1">
    <source>
        <dbReference type="SAM" id="MobiDB-lite"/>
    </source>
</evidence>
<feature type="chain" id="PRO_5039334907" evidence="2">
    <location>
        <begin position="28"/>
        <end position="249"/>
    </location>
</feature>
<dbReference type="Proteomes" id="UP000252586">
    <property type="component" value="Unassembled WGS sequence"/>
</dbReference>
<evidence type="ECO:0000313" key="4">
    <source>
        <dbReference type="Proteomes" id="UP000252586"/>
    </source>
</evidence>
<keyword evidence="2" id="KW-0732">Signal</keyword>
<proteinExistence type="predicted"/>
<protein>
    <submittedName>
        <fullName evidence="3">Uncharacterized protein</fullName>
    </submittedName>
</protein>
<dbReference type="EMBL" id="QNRE01000020">
    <property type="protein sequence ID" value="RBO83027.1"/>
    <property type="molecule type" value="Genomic_DNA"/>
</dbReference>
<dbReference type="AlphaFoldDB" id="A0A366CYW7"/>
<feature type="signal peptide" evidence="2">
    <location>
        <begin position="1"/>
        <end position="27"/>
    </location>
</feature>
<evidence type="ECO:0000256" key="2">
    <source>
        <dbReference type="SAM" id="SignalP"/>
    </source>
</evidence>
<gene>
    <name evidence="3" type="ORF">DFR74_12026</name>
</gene>
<feature type="region of interest" description="Disordered" evidence="1">
    <location>
        <begin position="26"/>
        <end position="59"/>
    </location>
</feature>
<feature type="compositionally biased region" description="Low complexity" evidence="1">
    <location>
        <begin position="39"/>
        <end position="59"/>
    </location>
</feature>
<dbReference type="PROSITE" id="PS51257">
    <property type="entry name" value="PROKAR_LIPOPROTEIN"/>
    <property type="match status" value="1"/>
</dbReference>
<name>A0A366CYW7_9NOCA</name>
<sequence>MTFERRRRWPILLAGVVLVLASCTDQPDDTAPQESAPVPTEAATATSDDPTATADPSATTSEVAATEVFSLIAVDASGAPRDGFSVITPDSFGELDCRDATPSRSADTPGIYHCGASADAADVCWPSGTELLCANDPWRRELRRYTLAGPLEPIGRTDSPEPWAIELADGRQCRIRVGGAWGGRSDGLVGAYSCTGGDVVLQPSTARTALDKSTPTWRVRMGPLGAADPDFPPPSVVDVSTAYFAAAPE</sequence>
<accession>A0A366CYW7</accession>
<evidence type="ECO:0000313" key="3">
    <source>
        <dbReference type="EMBL" id="RBO83027.1"/>
    </source>
</evidence>
<dbReference type="STRING" id="1210090.GCA_001613185_06097"/>
<reference evidence="3 4" key="1">
    <citation type="submission" date="2018-06" db="EMBL/GenBank/DDBJ databases">
        <title>Genomic Encyclopedia of Type Strains, Phase IV (KMG-IV): sequencing the most valuable type-strain genomes for metagenomic binning, comparative biology and taxonomic classification.</title>
        <authorList>
            <person name="Goeker M."/>
        </authorList>
    </citation>
    <scope>NUCLEOTIDE SEQUENCE [LARGE SCALE GENOMIC DNA]</scope>
    <source>
        <strain evidence="3 4">DSM 44599</strain>
    </source>
</reference>